<sequence>MANDKNISYFNFPIEIIKDAIDDIHKTCDNIISYSIYNLFLKLEFGDDEVKIKHVFDYLGINNPNWKSSLERAKELFSEINNHRVKTGIKRDLAFEFRDQFKSDFDIALFVAYCALRSILGSKPYHKCGNDFLLARMAGFAKVDELDEGIPDRIKKYSNRYQLDKIKKELERSWGLKYYSQQTRGFYFSFDISFESLVMQAELKRKKYLDKKANEERMQIIKSVKQNLK</sequence>
<dbReference type="Proteomes" id="UP000078459">
    <property type="component" value="Unassembled WGS sequence"/>
</dbReference>
<dbReference type="RefSeq" id="WP_068821143.1">
    <property type="nucleotide sequence ID" value="NZ_LWHJ01000011.1"/>
</dbReference>
<dbReference type="EMBL" id="LWHJ01000011">
    <property type="protein sequence ID" value="OAQ42111.1"/>
    <property type="molecule type" value="Genomic_DNA"/>
</dbReference>
<dbReference type="STRING" id="1826909.A5893_03070"/>
<reference evidence="1 2" key="1">
    <citation type="submission" date="2016-04" db="EMBL/GenBank/DDBJ databases">
        <authorList>
            <person name="Evans L.H."/>
            <person name="Alamgir A."/>
            <person name="Owens N."/>
            <person name="Weber N.D."/>
            <person name="Virtaneva K."/>
            <person name="Barbian K."/>
            <person name="Babar A."/>
            <person name="Rosenke K."/>
        </authorList>
    </citation>
    <scope>NUCLEOTIDE SEQUENCE [LARGE SCALE GENOMIC DNA]</scope>
    <source>
        <strain evidence="1 2">CCM 8644</strain>
    </source>
</reference>
<dbReference type="OrthoDB" id="785330at2"/>
<evidence type="ECO:0000313" key="2">
    <source>
        <dbReference type="Proteomes" id="UP000078459"/>
    </source>
</evidence>
<evidence type="ECO:0000313" key="1">
    <source>
        <dbReference type="EMBL" id="OAQ42111.1"/>
    </source>
</evidence>
<protein>
    <submittedName>
        <fullName evidence="1">Uncharacterized protein</fullName>
    </submittedName>
</protein>
<accession>A0A179DM37</accession>
<dbReference type="AlphaFoldDB" id="A0A179DM37"/>
<comment type="caution">
    <text evidence="1">The sequence shown here is derived from an EMBL/GenBank/DDBJ whole genome shotgun (WGS) entry which is preliminary data.</text>
</comment>
<keyword evidence="2" id="KW-1185">Reference proteome</keyword>
<reference evidence="1 2" key="2">
    <citation type="submission" date="2016-06" db="EMBL/GenBank/DDBJ databases">
        <title>Pedobacter psychrophilus sp. nov., isolated from Antarctic fragmentary rock.</title>
        <authorList>
            <person name="Svec P."/>
        </authorList>
    </citation>
    <scope>NUCLEOTIDE SEQUENCE [LARGE SCALE GENOMIC DNA]</scope>
    <source>
        <strain evidence="1 2">CCM 8644</strain>
    </source>
</reference>
<name>A0A179DM37_9SPHI</name>
<gene>
    <name evidence="1" type="ORF">A5893_03070</name>
</gene>
<organism evidence="1 2">
    <name type="scientific">Pedobacter psychrophilus</name>
    <dbReference type="NCBI Taxonomy" id="1826909"/>
    <lineage>
        <taxon>Bacteria</taxon>
        <taxon>Pseudomonadati</taxon>
        <taxon>Bacteroidota</taxon>
        <taxon>Sphingobacteriia</taxon>
        <taxon>Sphingobacteriales</taxon>
        <taxon>Sphingobacteriaceae</taxon>
        <taxon>Pedobacter</taxon>
    </lineage>
</organism>
<proteinExistence type="predicted"/>